<organism evidence="2 3">
    <name type="scientific">Corynebacterium lowii</name>
    <dbReference type="NCBI Taxonomy" id="1544413"/>
    <lineage>
        <taxon>Bacteria</taxon>
        <taxon>Bacillati</taxon>
        <taxon>Actinomycetota</taxon>
        <taxon>Actinomycetes</taxon>
        <taxon>Mycobacteriales</taxon>
        <taxon>Corynebacteriaceae</taxon>
        <taxon>Corynebacterium</taxon>
    </lineage>
</organism>
<dbReference type="CDD" id="cd11528">
    <property type="entry name" value="NTP-PPase_MazG_Nterm"/>
    <property type="match status" value="1"/>
</dbReference>
<proteinExistence type="predicted"/>
<dbReference type="SUPFAM" id="SSF101386">
    <property type="entry name" value="all-alpha NTP pyrophosphatases"/>
    <property type="match status" value="1"/>
</dbReference>
<gene>
    <name evidence="2" type="primary">mazG</name>
    <name evidence="2" type="ORF">Clow_01656</name>
</gene>
<dbReference type="GO" id="GO:0046076">
    <property type="term" value="P:dTTP catabolic process"/>
    <property type="evidence" value="ECO:0007669"/>
    <property type="project" value="TreeGrafter"/>
</dbReference>
<evidence type="ECO:0000313" key="3">
    <source>
        <dbReference type="Proteomes" id="UP000050488"/>
    </source>
</evidence>
<sequence>MLALLLDARWPDQIPLDAWGRCTGPVRGTEEAPPGVVRRLGEVLPAGEGTLVTTRPEEIPEGCEVVAAPSLDDPMRRARQVMRRARRIGQWERGQTHATLVPYLLEEAAEFAQEVRGGGTGRELRGELGDVLLQVLFHSQIAEERGDFDLDDVAMSFIHKMHSRAPYLFDGTEEVVPVAEQERLWAEGKRRERCATMNPHGG</sequence>
<dbReference type="GO" id="GO:0046081">
    <property type="term" value="P:dUTP catabolic process"/>
    <property type="evidence" value="ECO:0007669"/>
    <property type="project" value="TreeGrafter"/>
</dbReference>
<comment type="caution">
    <text evidence="2">The sequence shown here is derived from an EMBL/GenBank/DDBJ whole genome shotgun (WGS) entry which is preliminary data.</text>
</comment>
<dbReference type="InterPro" id="IPR004518">
    <property type="entry name" value="MazG-like_dom"/>
</dbReference>
<evidence type="ECO:0000259" key="1">
    <source>
        <dbReference type="Pfam" id="PF03819"/>
    </source>
</evidence>
<dbReference type="InterPro" id="IPR011551">
    <property type="entry name" value="NTP_PyrPHydrolase_MazG"/>
</dbReference>
<dbReference type="PANTHER" id="PTHR30522">
    <property type="entry name" value="NUCLEOSIDE TRIPHOSPHATE PYROPHOSPHOHYDROLASE"/>
    <property type="match status" value="1"/>
</dbReference>
<dbReference type="EC" id="3.6.1.8" evidence="2"/>
<dbReference type="AlphaFoldDB" id="A0A0Q0YU78"/>
<dbReference type="Pfam" id="PF03819">
    <property type="entry name" value="MazG"/>
    <property type="match status" value="1"/>
</dbReference>
<dbReference type="STRING" id="1544413.Clow_01656"/>
<accession>A0A0Q0YU78</accession>
<dbReference type="GO" id="GO:0046052">
    <property type="term" value="P:UTP catabolic process"/>
    <property type="evidence" value="ECO:0007669"/>
    <property type="project" value="TreeGrafter"/>
</dbReference>
<dbReference type="GO" id="GO:0046061">
    <property type="term" value="P:dATP catabolic process"/>
    <property type="evidence" value="ECO:0007669"/>
    <property type="project" value="TreeGrafter"/>
</dbReference>
<dbReference type="PATRIC" id="fig|1544413.3.peg.1660"/>
<dbReference type="PANTHER" id="PTHR30522:SF0">
    <property type="entry name" value="NUCLEOSIDE TRIPHOSPHATE PYROPHOSPHOHYDROLASE"/>
    <property type="match status" value="1"/>
</dbReference>
<dbReference type="GO" id="GO:0006203">
    <property type="term" value="P:dGTP catabolic process"/>
    <property type="evidence" value="ECO:0007669"/>
    <property type="project" value="TreeGrafter"/>
</dbReference>
<name>A0A0Q0YU78_9CORY</name>
<evidence type="ECO:0000313" key="2">
    <source>
        <dbReference type="EMBL" id="KQB85915.1"/>
    </source>
</evidence>
<dbReference type="Gene3D" id="1.10.287.1080">
    <property type="entry name" value="MazG-like"/>
    <property type="match status" value="1"/>
</dbReference>
<dbReference type="EMBL" id="LKEV01000005">
    <property type="protein sequence ID" value="KQB85915.1"/>
    <property type="molecule type" value="Genomic_DNA"/>
</dbReference>
<feature type="domain" description="NTP pyrophosphohydrolase MazG-like" evidence="1">
    <location>
        <begin position="95"/>
        <end position="169"/>
    </location>
</feature>
<keyword evidence="2" id="KW-0378">Hydrolase</keyword>
<dbReference type="GO" id="GO:0046047">
    <property type="term" value="P:TTP catabolic process"/>
    <property type="evidence" value="ECO:0007669"/>
    <property type="project" value="TreeGrafter"/>
</dbReference>
<dbReference type="Proteomes" id="UP000050488">
    <property type="component" value="Unassembled WGS sequence"/>
</dbReference>
<protein>
    <submittedName>
        <fullName evidence="2">Nucleoside triphosphate pyrophosphohydrolase</fullName>
        <ecNumber evidence="2">3.6.1.8</ecNumber>
    </submittedName>
</protein>
<reference evidence="2 3" key="1">
    <citation type="submission" date="2015-10" db="EMBL/GenBank/DDBJ databases">
        <title>Corynebacteirum lowii and Corynebacterium oculi species nova, derived from human clinical disease and and emended description of Corynebacterium mastiditis.</title>
        <authorList>
            <person name="Bernard K."/>
            <person name="Pacheco A.L."/>
            <person name="Mcdougall C."/>
            <person name="Burtx T."/>
            <person name="Weibe D."/>
            <person name="Tyler S."/>
            <person name="Olson A.B."/>
            <person name="Cnockaert M."/>
            <person name="Eguchi H."/>
            <person name="Kuwahara T."/>
            <person name="Nakayama-Imaohji H."/>
            <person name="Boudewijins M."/>
            <person name="Van Hoecke F."/>
            <person name="Bernier A.-M."/>
            <person name="Vandamme P."/>
        </authorList>
    </citation>
    <scope>NUCLEOTIDE SEQUENCE [LARGE SCALE GENOMIC DNA]</scope>
    <source>
        <strain evidence="2 3">NML 130206</strain>
    </source>
</reference>
<dbReference type="InterPro" id="IPR048015">
    <property type="entry name" value="NTP-PPase_MazG-like_N"/>
</dbReference>
<dbReference type="OrthoDB" id="9808939at2"/>
<dbReference type="RefSeq" id="WP_055178260.1">
    <property type="nucleotide sequence ID" value="NZ_JAUSQY010000001.1"/>
</dbReference>
<dbReference type="GO" id="GO:0047693">
    <property type="term" value="F:ATP diphosphatase activity"/>
    <property type="evidence" value="ECO:0007669"/>
    <property type="project" value="UniProtKB-EC"/>
</dbReference>
<keyword evidence="3" id="KW-1185">Reference proteome</keyword>